<dbReference type="SUPFAM" id="SSF103481">
    <property type="entry name" value="Multidrug resistance efflux transporter EmrE"/>
    <property type="match status" value="2"/>
</dbReference>
<evidence type="ECO:0000256" key="5">
    <source>
        <dbReference type="SAM" id="Phobius"/>
    </source>
</evidence>
<dbReference type="PANTHER" id="PTHR22911:SF6">
    <property type="entry name" value="SOLUTE CARRIER FAMILY 35 MEMBER G1"/>
    <property type="match status" value="1"/>
</dbReference>
<comment type="subcellular location">
    <subcellularLocation>
        <location evidence="1">Membrane</location>
        <topology evidence="1">Multi-pass membrane protein</topology>
    </subcellularLocation>
</comment>
<proteinExistence type="predicted"/>
<feature type="transmembrane region" description="Helical" evidence="5">
    <location>
        <begin position="173"/>
        <end position="193"/>
    </location>
</feature>
<dbReference type="Pfam" id="PF00892">
    <property type="entry name" value="EamA"/>
    <property type="match status" value="2"/>
</dbReference>
<evidence type="ECO:0000256" key="3">
    <source>
        <dbReference type="ARBA" id="ARBA00022989"/>
    </source>
</evidence>
<evidence type="ECO:0000313" key="7">
    <source>
        <dbReference type="EMBL" id="CAD8851736.1"/>
    </source>
</evidence>
<feature type="transmembrane region" description="Helical" evidence="5">
    <location>
        <begin position="12"/>
        <end position="34"/>
    </location>
</feature>
<dbReference type="PANTHER" id="PTHR22911">
    <property type="entry name" value="ACYL-MALONYL CONDENSING ENZYME-RELATED"/>
    <property type="match status" value="1"/>
</dbReference>
<feature type="transmembrane region" description="Helical" evidence="5">
    <location>
        <begin position="46"/>
        <end position="67"/>
    </location>
</feature>
<feature type="transmembrane region" description="Helical" evidence="5">
    <location>
        <begin position="88"/>
        <end position="106"/>
    </location>
</feature>
<feature type="transmembrane region" description="Helical" evidence="5">
    <location>
        <begin position="240"/>
        <end position="259"/>
    </location>
</feature>
<name>A0A7S1AER5_NOCSC</name>
<feature type="domain" description="EamA" evidence="6">
    <location>
        <begin position="173"/>
        <end position="309"/>
    </location>
</feature>
<feature type="domain" description="EamA" evidence="6">
    <location>
        <begin position="22"/>
        <end position="157"/>
    </location>
</feature>
<evidence type="ECO:0000256" key="1">
    <source>
        <dbReference type="ARBA" id="ARBA00004141"/>
    </source>
</evidence>
<protein>
    <recommendedName>
        <fullName evidence="6">EamA domain-containing protein</fullName>
    </recommendedName>
</protein>
<organism evidence="7">
    <name type="scientific">Noctiluca scintillans</name>
    <name type="common">Sea sparkle</name>
    <name type="synonym">Red tide dinoflagellate</name>
    <dbReference type="NCBI Taxonomy" id="2966"/>
    <lineage>
        <taxon>Eukaryota</taxon>
        <taxon>Sar</taxon>
        <taxon>Alveolata</taxon>
        <taxon>Dinophyceae</taxon>
        <taxon>Noctilucales</taxon>
        <taxon>Noctilucaceae</taxon>
        <taxon>Noctiluca</taxon>
    </lineage>
</organism>
<dbReference type="AlphaFoldDB" id="A0A7S1AER5"/>
<gene>
    <name evidence="7" type="ORF">NSCI0253_LOCUS26086</name>
</gene>
<feature type="transmembrane region" description="Helical" evidence="5">
    <location>
        <begin position="143"/>
        <end position="161"/>
    </location>
</feature>
<keyword evidence="4 5" id="KW-0472">Membrane</keyword>
<reference evidence="7" key="1">
    <citation type="submission" date="2021-01" db="EMBL/GenBank/DDBJ databases">
        <authorList>
            <person name="Corre E."/>
            <person name="Pelletier E."/>
            <person name="Niang G."/>
            <person name="Scheremetjew M."/>
            <person name="Finn R."/>
            <person name="Kale V."/>
            <person name="Holt S."/>
            <person name="Cochrane G."/>
            <person name="Meng A."/>
            <person name="Brown T."/>
            <person name="Cohen L."/>
        </authorList>
    </citation>
    <scope>NUCLEOTIDE SEQUENCE</scope>
</reference>
<evidence type="ECO:0000259" key="6">
    <source>
        <dbReference type="Pfam" id="PF00892"/>
    </source>
</evidence>
<sequence length="352" mass="38087">MVTDGRGVCTQMSARFAPVLPLLAVCVSAFFFSFQPLFANMLEGRIPSFELVVVRGITQFLITLVMIRRKHGTWALEVTFGKRTVVPWLILRGVVGFGGLGFGLYASQLLPLADAQTLVFTAPVFTVLVSWLWLRERPRLMEILALVISMSGAVLVTRPSFLFGGTGTPALPMFGVLIALYAACCAGAVFPIVRHLGSLKVDELLIIHYQALLGFIVAVPCLFATGQIEFARMPRDAFEWAVLSAIGPLGFIAQSFMVWGMSRERSGPASAMRLWDVVFSFIWQATLLSGEPLLWQDIAGGSLVALGTLTGVGYKMYNSRSNAPGMGVQDGKLDAALLGEDMSTPVSCPAQV</sequence>
<evidence type="ECO:0000256" key="2">
    <source>
        <dbReference type="ARBA" id="ARBA00022692"/>
    </source>
</evidence>
<dbReference type="GO" id="GO:0016020">
    <property type="term" value="C:membrane"/>
    <property type="evidence" value="ECO:0007669"/>
    <property type="project" value="UniProtKB-SubCell"/>
</dbReference>
<feature type="transmembrane region" description="Helical" evidence="5">
    <location>
        <begin position="118"/>
        <end position="134"/>
    </location>
</feature>
<dbReference type="InterPro" id="IPR000620">
    <property type="entry name" value="EamA_dom"/>
</dbReference>
<feature type="transmembrane region" description="Helical" evidence="5">
    <location>
        <begin position="205"/>
        <end position="228"/>
    </location>
</feature>
<keyword evidence="2 5" id="KW-0812">Transmembrane</keyword>
<evidence type="ECO:0000256" key="4">
    <source>
        <dbReference type="ARBA" id="ARBA00023136"/>
    </source>
</evidence>
<dbReference type="EMBL" id="HBFQ01037009">
    <property type="protein sequence ID" value="CAD8851736.1"/>
    <property type="molecule type" value="Transcribed_RNA"/>
</dbReference>
<dbReference type="InterPro" id="IPR037185">
    <property type="entry name" value="EmrE-like"/>
</dbReference>
<keyword evidence="3 5" id="KW-1133">Transmembrane helix</keyword>
<accession>A0A7S1AER5</accession>